<name>A0ABQ3TZB0_STRHY</name>
<keyword evidence="2" id="KW-1185">Reference proteome</keyword>
<comment type="caution">
    <text evidence="1">The sequence shown here is derived from an EMBL/GenBank/DDBJ whole genome shotgun (WGS) entry which is preliminary data.</text>
</comment>
<dbReference type="RefSeq" id="WP_062010650.1">
    <property type="nucleotide sequence ID" value="NZ_BNEK01000003.1"/>
</dbReference>
<reference evidence="1" key="1">
    <citation type="submission" date="2024-05" db="EMBL/GenBank/DDBJ databases">
        <title>Whole genome shotgun sequence of Streptomyces hygroscopicus NBRC 113678.</title>
        <authorList>
            <person name="Komaki H."/>
            <person name="Tamura T."/>
        </authorList>
    </citation>
    <scope>NUCLEOTIDE SEQUENCE</scope>
    <source>
        <strain evidence="1">N11-34</strain>
    </source>
</reference>
<dbReference type="Proteomes" id="UP001054854">
    <property type="component" value="Unassembled WGS sequence"/>
</dbReference>
<gene>
    <name evidence="1" type="ORF">TPA0910_31230</name>
</gene>
<dbReference type="EMBL" id="BNEK01000003">
    <property type="protein sequence ID" value="GHJ28690.1"/>
    <property type="molecule type" value="Genomic_DNA"/>
</dbReference>
<organism evidence="1 2">
    <name type="scientific">Streptomyces hygroscopicus</name>
    <dbReference type="NCBI Taxonomy" id="1912"/>
    <lineage>
        <taxon>Bacteria</taxon>
        <taxon>Bacillati</taxon>
        <taxon>Actinomycetota</taxon>
        <taxon>Actinomycetes</taxon>
        <taxon>Kitasatosporales</taxon>
        <taxon>Streptomycetaceae</taxon>
        <taxon>Streptomyces</taxon>
        <taxon>Streptomyces violaceusniger group</taxon>
    </lineage>
</organism>
<protein>
    <submittedName>
        <fullName evidence="1">Uncharacterized protein</fullName>
    </submittedName>
</protein>
<evidence type="ECO:0000313" key="1">
    <source>
        <dbReference type="EMBL" id="GHJ28690.1"/>
    </source>
</evidence>
<proteinExistence type="predicted"/>
<accession>A0ABQ3TZB0</accession>
<sequence length="62" mass="6559">MAWSDRRRPGALVALSAYLFALDRPAQDADGTTAATRRAVLRRAAVAAVALCVTTALEIGCR</sequence>
<evidence type="ECO:0000313" key="2">
    <source>
        <dbReference type="Proteomes" id="UP001054854"/>
    </source>
</evidence>